<feature type="region of interest" description="Disordered" evidence="2">
    <location>
        <begin position="913"/>
        <end position="992"/>
    </location>
</feature>
<feature type="compositionally biased region" description="Low complexity" evidence="2">
    <location>
        <begin position="968"/>
        <end position="979"/>
    </location>
</feature>
<feature type="region of interest" description="Disordered" evidence="2">
    <location>
        <begin position="73"/>
        <end position="98"/>
    </location>
</feature>
<gene>
    <name evidence="3" type="ORF">BB558_004490</name>
</gene>
<accession>A0A2U1J347</accession>
<evidence type="ECO:0000256" key="2">
    <source>
        <dbReference type="SAM" id="MobiDB-lite"/>
    </source>
</evidence>
<feature type="compositionally biased region" description="Polar residues" evidence="2">
    <location>
        <begin position="80"/>
        <end position="98"/>
    </location>
</feature>
<proteinExistence type="predicted"/>
<feature type="region of interest" description="Disordered" evidence="2">
    <location>
        <begin position="862"/>
        <end position="893"/>
    </location>
</feature>
<feature type="compositionally biased region" description="Polar residues" evidence="2">
    <location>
        <begin position="318"/>
        <end position="333"/>
    </location>
</feature>
<dbReference type="AlphaFoldDB" id="A0A2U1J347"/>
<dbReference type="EMBL" id="MBFU01000431">
    <property type="protein sequence ID" value="PVZ99489.1"/>
    <property type="molecule type" value="Genomic_DNA"/>
</dbReference>
<feature type="compositionally biased region" description="Polar residues" evidence="2">
    <location>
        <begin position="862"/>
        <end position="881"/>
    </location>
</feature>
<reference evidence="3 4" key="1">
    <citation type="journal article" date="2018" name="MBio">
        <title>Comparative Genomics Reveals the Core Gene Toolbox for the Fungus-Insect Symbiosis.</title>
        <authorList>
            <person name="Wang Y."/>
            <person name="Stata M."/>
            <person name="Wang W."/>
            <person name="Stajich J.E."/>
            <person name="White M.M."/>
            <person name="Moncalvo J.M."/>
        </authorList>
    </citation>
    <scope>NUCLEOTIDE SEQUENCE [LARGE SCALE GENOMIC DNA]</scope>
    <source>
        <strain evidence="3 4">AUS-126-30</strain>
    </source>
</reference>
<evidence type="ECO:0000313" key="4">
    <source>
        <dbReference type="Proteomes" id="UP000245591"/>
    </source>
</evidence>
<feature type="compositionally biased region" description="Low complexity" evidence="2">
    <location>
        <begin position="357"/>
        <end position="375"/>
    </location>
</feature>
<feature type="compositionally biased region" description="Polar residues" evidence="2">
    <location>
        <begin position="300"/>
        <end position="310"/>
    </location>
</feature>
<keyword evidence="4" id="KW-1185">Reference proteome</keyword>
<feature type="compositionally biased region" description="Polar residues" evidence="2">
    <location>
        <begin position="273"/>
        <end position="287"/>
    </location>
</feature>
<name>A0A2U1J347_SMIAN</name>
<feature type="region of interest" description="Disordered" evidence="2">
    <location>
        <begin position="34"/>
        <end position="61"/>
    </location>
</feature>
<feature type="compositionally biased region" description="Polar residues" evidence="2">
    <location>
        <begin position="913"/>
        <end position="934"/>
    </location>
</feature>
<protein>
    <submittedName>
        <fullName evidence="3">Uncharacterized protein</fullName>
    </submittedName>
</protein>
<feature type="region of interest" description="Disordered" evidence="2">
    <location>
        <begin position="273"/>
        <end position="375"/>
    </location>
</feature>
<feature type="coiled-coil region" evidence="1">
    <location>
        <begin position="529"/>
        <end position="721"/>
    </location>
</feature>
<feature type="region of interest" description="Disordered" evidence="2">
    <location>
        <begin position="430"/>
        <end position="456"/>
    </location>
</feature>
<sequence length="1132" mass="128162">MSNIVSTSTNSPKSSNTIHPKFLKNNANATFKRNSFVSPRSPKTTQSLLREPNAIQKPQHSTIQTRISSLNIQKPPPQASLFNNSKTNYSSHKPNPQINEDDLENQKNLLEIFKSESGFTSNIDLEQELHLSYPHSINSIQTIRQDDEWLMVSSDQAENFESCQSNFENEQSNFLNLIPNENDSSTSQNLENYSLDQKKDKVDTLIDLFQKSKISKKNELDILRYNQSQSKGSQEDIENQINKLIELSNNPESLPQNNNNESDHVLFFSPKNKASPQKTLLKSSQLPVSYKNDSLAEGSNPKNHSPNFTKETPEKDNSSPNFRNTNPNRNSKFFISPGKSKVDRKDSYKTTYTNQIPTTSKTTPTNTPSSSNKSSIEIKSNLSISSGVNKNNISKNGTNISSISIKSGKSIIPNSQPENNQLVTANVTTEKKSLDKHTNSIIRKQPELKIPHSFERPKKVEINTQKTTLGSKKQTTLTTTEVNRLPNSSLTSSRKLKQKPTNSTLVSTPGKTLKSTEYEEKTKNIMSTIKKLQSENSRLESIVTRTKSEIISIKSDAEKGTLVFQTEIQNLKNEMETERKALKSELDDHILILETKNKMIKNLEEQIRLKEIENSIKVQEMVQGHDILLNTIQKAHENLHSTAKQTETECKELRKNVDRLSTELDKKKNEVLSLSKDLDSRTQSINLLENQIKDLENSPNIENYEKRISTLTSERDGILAELNRYSKLSNDFEHNSKVENHNAILTKRLRKFSTHVTQLLSVVNELTGFPIDIELNPIFENDDTLTNFLSKQNVDSGKEGPLDAFDNDNEKFLKSLDELIPEIREYIKKNKVENIQKFPKIPPLDSKKSRFSGSLNLNLPLSDKNNTSFINDRNTGYQGNGNHIPGGLKTEHNSLLSPSNYEFTDSFNETNFENSKDYTNTGNTRNFPFNTSPRSSEKYVFNNQYPKNTPKPAVNKSESTFTMSPGTDSPSDFSSAPDSITKTNRNKHDSLPSSGIGLFTGFRESVTTSPMLSGSNYRSSIYKELCVDGMPSPKILSPDAEKELLEIKDINIPVESIINNLKANDNDSSLVLDMKLKRLTHEKSRIQSELARIPQNANYKARIRKQELEELMFTINGHISGVRLRFRHFINQ</sequence>
<organism evidence="3 4">
    <name type="scientific">Smittium angustum</name>
    <dbReference type="NCBI Taxonomy" id="133377"/>
    <lineage>
        <taxon>Eukaryota</taxon>
        <taxon>Fungi</taxon>
        <taxon>Fungi incertae sedis</taxon>
        <taxon>Zoopagomycota</taxon>
        <taxon>Kickxellomycotina</taxon>
        <taxon>Harpellomycetes</taxon>
        <taxon>Harpellales</taxon>
        <taxon>Legeriomycetaceae</taxon>
        <taxon>Smittium</taxon>
    </lineage>
</organism>
<evidence type="ECO:0000313" key="3">
    <source>
        <dbReference type="EMBL" id="PVZ99489.1"/>
    </source>
</evidence>
<feature type="region of interest" description="Disordered" evidence="2">
    <location>
        <begin position="486"/>
        <end position="509"/>
    </location>
</feature>
<feature type="compositionally biased region" description="Polar residues" evidence="2">
    <location>
        <begin position="34"/>
        <end position="48"/>
    </location>
</feature>
<dbReference type="Proteomes" id="UP000245591">
    <property type="component" value="Unassembled WGS sequence"/>
</dbReference>
<feature type="compositionally biased region" description="Polar residues" evidence="2">
    <location>
        <begin position="956"/>
        <end position="967"/>
    </location>
</feature>
<keyword evidence="1" id="KW-0175">Coiled coil</keyword>
<evidence type="ECO:0000256" key="1">
    <source>
        <dbReference type="SAM" id="Coils"/>
    </source>
</evidence>
<comment type="caution">
    <text evidence="3">The sequence shown here is derived from an EMBL/GenBank/DDBJ whole genome shotgun (WGS) entry which is preliminary data.</text>
</comment>